<dbReference type="PANTHER" id="PTHR43133">
    <property type="entry name" value="RNA POLYMERASE ECF-TYPE SIGMA FACTO"/>
    <property type="match status" value="1"/>
</dbReference>
<dbReference type="Pfam" id="PF08281">
    <property type="entry name" value="Sigma70_r4_2"/>
    <property type="match status" value="1"/>
</dbReference>
<evidence type="ECO:0000259" key="6">
    <source>
        <dbReference type="Pfam" id="PF08281"/>
    </source>
</evidence>
<dbReference type="InterPro" id="IPR007627">
    <property type="entry name" value="RNA_pol_sigma70_r2"/>
</dbReference>
<dbReference type="Proteomes" id="UP000607559">
    <property type="component" value="Unassembled WGS sequence"/>
</dbReference>
<name>A0A8J2UH58_9BACT</name>
<proteinExistence type="inferred from homology"/>
<sequence>MQSERRSDKDLWRLISQEDDRPAFEQLYRRTLHALLGAIYKWTDDAGEAEDILQEVFLDLWEKRAKIKIKNEVFSYLYSMARYKIFDRLRAKQLTEKQLRAWTLVMQEEAVATTAFVEEELANREALVSSELEQLPAQMRRVYLLSAEQGKSIREISEELLVSPYTVKNHLQKIRKRLRNAAVRLSVLFL</sequence>
<dbReference type="AlphaFoldDB" id="A0A8J2UH58"/>
<dbReference type="EMBL" id="BMJC01000005">
    <property type="protein sequence ID" value="GGB16907.1"/>
    <property type="molecule type" value="Genomic_DNA"/>
</dbReference>
<dbReference type="NCBIfam" id="TIGR02937">
    <property type="entry name" value="sigma70-ECF"/>
    <property type="match status" value="1"/>
</dbReference>
<comment type="similarity">
    <text evidence="1">Belongs to the sigma-70 factor family. ECF subfamily.</text>
</comment>
<reference evidence="7" key="2">
    <citation type="submission" date="2020-09" db="EMBL/GenBank/DDBJ databases">
        <authorList>
            <person name="Sun Q."/>
            <person name="Zhou Y."/>
        </authorList>
    </citation>
    <scope>NUCLEOTIDE SEQUENCE</scope>
    <source>
        <strain evidence="7">CGMCC 1.15448</strain>
    </source>
</reference>
<reference evidence="7" key="1">
    <citation type="journal article" date="2014" name="Int. J. Syst. Evol. Microbiol.">
        <title>Complete genome sequence of Corynebacterium casei LMG S-19264T (=DSM 44701T), isolated from a smear-ripened cheese.</title>
        <authorList>
            <consortium name="US DOE Joint Genome Institute (JGI-PGF)"/>
            <person name="Walter F."/>
            <person name="Albersmeier A."/>
            <person name="Kalinowski J."/>
            <person name="Ruckert C."/>
        </authorList>
    </citation>
    <scope>NUCLEOTIDE SEQUENCE</scope>
    <source>
        <strain evidence="7">CGMCC 1.15448</strain>
    </source>
</reference>
<keyword evidence="2" id="KW-0805">Transcription regulation</keyword>
<dbReference type="InterPro" id="IPR014284">
    <property type="entry name" value="RNA_pol_sigma-70_dom"/>
</dbReference>
<dbReference type="Gene3D" id="1.10.10.10">
    <property type="entry name" value="Winged helix-like DNA-binding domain superfamily/Winged helix DNA-binding domain"/>
    <property type="match status" value="1"/>
</dbReference>
<dbReference type="SUPFAM" id="SSF88946">
    <property type="entry name" value="Sigma2 domain of RNA polymerase sigma factors"/>
    <property type="match status" value="1"/>
</dbReference>
<feature type="domain" description="RNA polymerase sigma-70 region 2" evidence="5">
    <location>
        <begin position="27"/>
        <end position="93"/>
    </location>
</feature>
<evidence type="ECO:0000259" key="5">
    <source>
        <dbReference type="Pfam" id="PF04542"/>
    </source>
</evidence>
<evidence type="ECO:0000256" key="4">
    <source>
        <dbReference type="ARBA" id="ARBA00023163"/>
    </source>
</evidence>
<evidence type="ECO:0000256" key="1">
    <source>
        <dbReference type="ARBA" id="ARBA00010641"/>
    </source>
</evidence>
<dbReference type="RefSeq" id="WP_188936231.1">
    <property type="nucleotide sequence ID" value="NZ_BMJC01000005.1"/>
</dbReference>
<dbReference type="GO" id="GO:0016987">
    <property type="term" value="F:sigma factor activity"/>
    <property type="evidence" value="ECO:0007669"/>
    <property type="project" value="UniProtKB-KW"/>
</dbReference>
<dbReference type="Gene3D" id="1.10.1740.10">
    <property type="match status" value="1"/>
</dbReference>
<feature type="domain" description="RNA polymerase sigma factor 70 region 4 type 2" evidence="6">
    <location>
        <begin position="131"/>
        <end position="178"/>
    </location>
</feature>
<dbReference type="InterPro" id="IPR039425">
    <property type="entry name" value="RNA_pol_sigma-70-like"/>
</dbReference>
<evidence type="ECO:0000256" key="2">
    <source>
        <dbReference type="ARBA" id="ARBA00023015"/>
    </source>
</evidence>
<evidence type="ECO:0000256" key="3">
    <source>
        <dbReference type="ARBA" id="ARBA00023082"/>
    </source>
</evidence>
<comment type="caution">
    <text evidence="7">The sequence shown here is derived from an EMBL/GenBank/DDBJ whole genome shotgun (WGS) entry which is preliminary data.</text>
</comment>
<gene>
    <name evidence="7" type="ORF">GCM10011511_45880</name>
</gene>
<dbReference type="InterPro" id="IPR013324">
    <property type="entry name" value="RNA_pol_sigma_r3/r4-like"/>
</dbReference>
<dbReference type="PANTHER" id="PTHR43133:SF46">
    <property type="entry name" value="RNA POLYMERASE SIGMA-70 FACTOR ECF SUBFAMILY"/>
    <property type="match status" value="1"/>
</dbReference>
<dbReference type="GO" id="GO:0006352">
    <property type="term" value="P:DNA-templated transcription initiation"/>
    <property type="evidence" value="ECO:0007669"/>
    <property type="project" value="InterPro"/>
</dbReference>
<protein>
    <submittedName>
        <fullName evidence="7">RNA polymerase sigma24 factor</fullName>
    </submittedName>
</protein>
<keyword evidence="4" id="KW-0804">Transcription</keyword>
<dbReference type="Pfam" id="PF04542">
    <property type="entry name" value="Sigma70_r2"/>
    <property type="match status" value="1"/>
</dbReference>
<dbReference type="SUPFAM" id="SSF88659">
    <property type="entry name" value="Sigma3 and sigma4 domains of RNA polymerase sigma factors"/>
    <property type="match status" value="1"/>
</dbReference>
<keyword evidence="8" id="KW-1185">Reference proteome</keyword>
<dbReference type="InterPro" id="IPR013325">
    <property type="entry name" value="RNA_pol_sigma_r2"/>
</dbReference>
<dbReference type="InterPro" id="IPR036388">
    <property type="entry name" value="WH-like_DNA-bd_sf"/>
</dbReference>
<keyword evidence="3" id="KW-0731">Sigma factor</keyword>
<dbReference type="InterPro" id="IPR013249">
    <property type="entry name" value="RNA_pol_sigma70_r4_t2"/>
</dbReference>
<organism evidence="7 8">
    <name type="scientific">Puia dinghuensis</name>
    <dbReference type="NCBI Taxonomy" id="1792502"/>
    <lineage>
        <taxon>Bacteria</taxon>
        <taxon>Pseudomonadati</taxon>
        <taxon>Bacteroidota</taxon>
        <taxon>Chitinophagia</taxon>
        <taxon>Chitinophagales</taxon>
        <taxon>Chitinophagaceae</taxon>
        <taxon>Puia</taxon>
    </lineage>
</organism>
<evidence type="ECO:0000313" key="8">
    <source>
        <dbReference type="Proteomes" id="UP000607559"/>
    </source>
</evidence>
<dbReference type="GO" id="GO:0003677">
    <property type="term" value="F:DNA binding"/>
    <property type="evidence" value="ECO:0007669"/>
    <property type="project" value="InterPro"/>
</dbReference>
<accession>A0A8J2UH58</accession>
<evidence type="ECO:0000313" key="7">
    <source>
        <dbReference type="EMBL" id="GGB16907.1"/>
    </source>
</evidence>